<dbReference type="AlphaFoldDB" id="A0A6J5YEQ5"/>
<sequence length="77" mass="8094">MLRMARRSRPLDSGATSSMSASRSFSRSGSSDVALATSTLVEVLRSSAIESACSNSIQGPNGSFWMGSVSRCSRRCG</sequence>
<feature type="compositionally biased region" description="Low complexity" evidence="1">
    <location>
        <begin position="13"/>
        <end position="31"/>
    </location>
</feature>
<feature type="region of interest" description="Disordered" evidence="1">
    <location>
        <begin position="1"/>
        <end position="32"/>
    </location>
</feature>
<gene>
    <name evidence="2" type="ORF">UFOPK1392_02386</name>
</gene>
<reference evidence="2" key="1">
    <citation type="submission" date="2020-05" db="EMBL/GenBank/DDBJ databases">
        <authorList>
            <person name="Chiriac C."/>
            <person name="Salcher M."/>
            <person name="Ghai R."/>
            <person name="Kavagutti S V."/>
        </authorList>
    </citation>
    <scope>NUCLEOTIDE SEQUENCE</scope>
</reference>
<protein>
    <submittedName>
        <fullName evidence="2">Unannotated protein</fullName>
    </submittedName>
</protein>
<organism evidence="2">
    <name type="scientific">freshwater metagenome</name>
    <dbReference type="NCBI Taxonomy" id="449393"/>
    <lineage>
        <taxon>unclassified sequences</taxon>
        <taxon>metagenomes</taxon>
        <taxon>ecological metagenomes</taxon>
    </lineage>
</organism>
<dbReference type="EMBL" id="CAEMXZ010000179">
    <property type="protein sequence ID" value="CAB4324610.1"/>
    <property type="molecule type" value="Genomic_DNA"/>
</dbReference>
<evidence type="ECO:0000313" key="2">
    <source>
        <dbReference type="EMBL" id="CAB4324610.1"/>
    </source>
</evidence>
<name>A0A6J5YEQ5_9ZZZZ</name>
<accession>A0A6J5YEQ5</accession>
<evidence type="ECO:0000256" key="1">
    <source>
        <dbReference type="SAM" id="MobiDB-lite"/>
    </source>
</evidence>
<proteinExistence type="predicted"/>